<evidence type="ECO:0000313" key="1">
    <source>
        <dbReference type="EMBL" id="MCC2242673.1"/>
    </source>
</evidence>
<gene>
    <name evidence="1" type="ORF">LKD47_10225</name>
</gene>
<proteinExistence type="predicted"/>
<evidence type="ECO:0000313" key="2">
    <source>
        <dbReference type="Proteomes" id="UP001198893"/>
    </source>
</evidence>
<comment type="caution">
    <text evidence="1">The sequence shown here is derived from an EMBL/GenBank/DDBJ whole genome shotgun (WGS) entry which is preliminary data.</text>
</comment>
<dbReference type="RefSeq" id="WP_022503222.1">
    <property type="nucleotide sequence ID" value="NZ_JAJEQW010000010.1"/>
</dbReference>
<reference evidence="1" key="1">
    <citation type="submission" date="2021-10" db="EMBL/GenBank/DDBJ databases">
        <title>Anaerobic single-cell dispensing facilitates the cultivation of human gut bacteria.</title>
        <authorList>
            <person name="Afrizal A."/>
        </authorList>
    </citation>
    <scope>NUCLEOTIDE SEQUENCE</scope>
    <source>
        <strain evidence="1">CLA-AA-H204</strain>
    </source>
</reference>
<dbReference type="SUPFAM" id="SSF47413">
    <property type="entry name" value="lambda repressor-like DNA-binding domains"/>
    <property type="match status" value="1"/>
</dbReference>
<organism evidence="1 2">
    <name type="scientific">Roseburia amylophila</name>
    <dbReference type="NCBI Taxonomy" id="2981794"/>
    <lineage>
        <taxon>Bacteria</taxon>
        <taxon>Bacillati</taxon>
        <taxon>Bacillota</taxon>
        <taxon>Clostridia</taxon>
        <taxon>Lachnospirales</taxon>
        <taxon>Lachnospiraceae</taxon>
        <taxon>Roseburia</taxon>
    </lineage>
</organism>
<name>A0AAW4WD13_9FIRM</name>
<dbReference type="Proteomes" id="UP001198893">
    <property type="component" value="Unassembled WGS sequence"/>
</dbReference>
<dbReference type="AlphaFoldDB" id="A0AAW4WD13"/>
<dbReference type="EMBL" id="JAJEQW010000010">
    <property type="protein sequence ID" value="MCC2242673.1"/>
    <property type="molecule type" value="Genomic_DNA"/>
</dbReference>
<dbReference type="InterPro" id="IPR010982">
    <property type="entry name" value="Lambda_DNA-bd_dom_sf"/>
</dbReference>
<accession>A0AAW4WD13</accession>
<dbReference type="GO" id="GO:0003677">
    <property type="term" value="F:DNA binding"/>
    <property type="evidence" value="ECO:0007669"/>
    <property type="project" value="InterPro"/>
</dbReference>
<protein>
    <submittedName>
        <fullName evidence="1">XRE family transcriptional regulator</fullName>
    </submittedName>
</protein>
<sequence length="69" mass="7591">MKRKLSPWCKAVKIAMIQKDWGVADLAQAVKMTKEYTSAVINGRVISEPAVKVISDVLNIEQTALTSSE</sequence>